<feature type="compositionally biased region" description="Polar residues" evidence="1">
    <location>
        <begin position="685"/>
        <end position="706"/>
    </location>
</feature>
<feature type="compositionally biased region" description="Acidic residues" evidence="1">
    <location>
        <begin position="644"/>
        <end position="654"/>
    </location>
</feature>
<sequence>MAASSESGEEIIRDSQESVRRAFQPTSNDEDGSVYRNNDGDGDSDANANNGRGDRRSRSRSLGQDSGAEVIQPQPIKRGRGRPPKPKDYTEVKGLPEKLQIDHIGDAANKAVLKDLTQWPIRYDLAEAYVQKENIGKDITSLEHVFRHFPQPKTSEFFSDQDWVDVQRAWRKDPLRKRKLNIGANDDMVTLYKMCLAHLKCLPEDIICRHNYLAYNDCDNRINKETKQKSLVWAASFCELLAGLILHPLFQRRVDLLVTAIQYTVITISGDRNPWLFHTEAWDKFPSCVQEESQNGERRKMVDIRLKVLDKTPNSRESAWNNLFERIETIAALEKYSREPKLTGARREANEPYMVHSLHLDMLTKALDTMGPTGLPMYHPISIFKVILDGRRSVGSYPRKEDLEQLRNYSIPRQNAFDLVFDRRVKSKEPRPVQQNSRAAATAPGPRNVRESNESRRPRQSSGAGTMAPELARSSTTARPGKKKAAPRRSARMSDAPFENLAILSKKGSTQTPGGLDDSDPEPSKKRRRSSHTETMQNLGLLDDVEEDESYHRDDSPPPVKRKRLSKPQAKPVRDLEDSELEGNSGNEDISKRRRVSRLQKGRRSRFIREKEKRPNDRRAHSDLTENIPGPDPEALANQLFPLDDQDDSIEDNGDGGLPPPNDDDSVPPPNDDDFGPPDHDEISDGSNGQQISAIADSKSLSSQEHQGPGVPGPGDLNWLLEAAKYPELGDIPRRTYW</sequence>
<feature type="compositionally biased region" description="Basic and acidic residues" evidence="1">
    <location>
        <begin position="448"/>
        <end position="457"/>
    </location>
</feature>
<feature type="compositionally biased region" description="Basic residues" evidence="1">
    <location>
        <begin position="480"/>
        <end position="491"/>
    </location>
</feature>
<keyword evidence="3" id="KW-1185">Reference proteome</keyword>
<name>A0ABR3DT46_NEUIN</name>
<feature type="compositionally biased region" description="Acidic residues" evidence="1">
    <location>
        <begin position="662"/>
        <end position="676"/>
    </location>
</feature>
<accession>A0ABR3DT46</accession>
<feature type="region of interest" description="Disordered" evidence="1">
    <location>
        <begin position="426"/>
        <end position="718"/>
    </location>
</feature>
<dbReference type="Proteomes" id="UP001451303">
    <property type="component" value="Unassembled WGS sequence"/>
</dbReference>
<dbReference type="EMBL" id="JAVLET010000001">
    <property type="protein sequence ID" value="KAL0475840.1"/>
    <property type="molecule type" value="Genomic_DNA"/>
</dbReference>
<evidence type="ECO:0000313" key="2">
    <source>
        <dbReference type="EMBL" id="KAL0475840.1"/>
    </source>
</evidence>
<feature type="compositionally biased region" description="Basic and acidic residues" evidence="1">
    <location>
        <begin position="607"/>
        <end position="624"/>
    </location>
</feature>
<evidence type="ECO:0000256" key="1">
    <source>
        <dbReference type="SAM" id="MobiDB-lite"/>
    </source>
</evidence>
<reference evidence="2 3" key="1">
    <citation type="submission" date="2023-09" db="EMBL/GenBank/DDBJ databases">
        <title>Multi-omics analysis of a traditional fermented food reveals byproduct-associated fungal strains for waste-to-food upcycling.</title>
        <authorList>
            <consortium name="Lawrence Berkeley National Laboratory"/>
            <person name="Rekdal V.M."/>
            <person name="Villalobos-Escobedo J.M."/>
            <person name="Rodriguez-Valeron N."/>
            <person name="Garcia M.O."/>
            <person name="Vasquez D.P."/>
            <person name="Damayanti I."/>
            <person name="Sorensen P.M."/>
            <person name="Baidoo E.E."/>
            <person name="De Carvalho A.C."/>
            <person name="Riley R."/>
            <person name="Lipzen A."/>
            <person name="He G."/>
            <person name="Yan M."/>
            <person name="Haridas S."/>
            <person name="Daum C."/>
            <person name="Yoshinaga Y."/>
            <person name="Ng V."/>
            <person name="Grigoriev I.V."/>
            <person name="Munk R."/>
            <person name="Nuraida L."/>
            <person name="Wijaya C.H."/>
            <person name="Morales P.-C."/>
            <person name="Keasling J.D."/>
        </authorList>
    </citation>
    <scope>NUCLEOTIDE SEQUENCE [LARGE SCALE GENOMIC DNA]</scope>
    <source>
        <strain evidence="2 3">FGSC 2613</strain>
    </source>
</reference>
<feature type="region of interest" description="Disordered" evidence="1">
    <location>
        <begin position="1"/>
        <end position="91"/>
    </location>
</feature>
<feature type="compositionally biased region" description="Basic and acidic residues" evidence="1">
    <location>
        <begin position="10"/>
        <end position="20"/>
    </location>
</feature>
<organism evidence="2 3">
    <name type="scientific">Neurospora intermedia</name>
    <dbReference type="NCBI Taxonomy" id="5142"/>
    <lineage>
        <taxon>Eukaryota</taxon>
        <taxon>Fungi</taxon>
        <taxon>Dikarya</taxon>
        <taxon>Ascomycota</taxon>
        <taxon>Pezizomycotina</taxon>
        <taxon>Sordariomycetes</taxon>
        <taxon>Sordariomycetidae</taxon>
        <taxon>Sordariales</taxon>
        <taxon>Sordariaceae</taxon>
        <taxon>Neurospora</taxon>
    </lineage>
</organism>
<proteinExistence type="predicted"/>
<evidence type="ECO:0000313" key="3">
    <source>
        <dbReference type="Proteomes" id="UP001451303"/>
    </source>
</evidence>
<comment type="caution">
    <text evidence="2">The sequence shown here is derived from an EMBL/GenBank/DDBJ whole genome shotgun (WGS) entry which is preliminary data.</text>
</comment>
<protein>
    <submittedName>
        <fullName evidence="2">Uncharacterized protein</fullName>
    </submittedName>
</protein>
<feature type="compositionally biased region" description="Basic residues" evidence="1">
    <location>
        <begin position="592"/>
        <end position="606"/>
    </location>
</feature>
<gene>
    <name evidence="2" type="ORF">QR685DRAFT_602986</name>
</gene>